<organism evidence="2 3">
    <name type="scientific">Spirosoma liriopis</name>
    <dbReference type="NCBI Taxonomy" id="2937440"/>
    <lineage>
        <taxon>Bacteria</taxon>
        <taxon>Pseudomonadati</taxon>
        <taxon>Bacteroidota</taxon>
        <taxon>Cytophagia</taxon>
        <taxon>Cytophagales</taxon>
        <taxon>Cytophagaceae</taxon>
        <taxon>Spirosoma</taxon>
    </lineage>
</organism>
<gene>
    <name evidence="2" type="ORF">M0L20_02240</name>
</gene>
<comment type="caution">
    <text evidence="2">The sequence shown here is derived from an EMBL/GenBank/DDBJ whole genome shotgun (WGS) entry which is preliminary data.</text>
</comment>
<evidence type="ECO:0000259" key="1">
    <source>
        <dbReference type="Pfam" id="PF13648"/>
    </source>
</evidence>
<dbReference type="RefSeq" id="WP_248475425.1">
    <property type="nucleotide sequence ID" value="NZ_JALPRF010000001.1"/>
</dbReference>
<protein>
    <submittedName>
        <fullName evidence="2">Lipocalin family protein</fullName>
    </submittedName>
</protein>
<name>A0ABT0HES0_9BACT</name>
<accession>A0ABT0HES0</accession>
<keyword evidence="3" id="KW-1185">Reference proteome</keyword>
<proteinExistence type="predicted"/>
<feature type="domain" description="Lipocalin-like" evidence="1">
    <location>
        <begin position="28"/>
        <end position="99"/>
    </location>
</feature>
<evidence type="ECO:0000313" key="2">
    <source>
        <dbReference type="EMBL" id="MCK8490652.1"/>
    </source>
</evidence>
<dbReference type="Proteomes" id="UP001202180">
    <property type="component" value="Unassembled WGS sequence"/>
</dbReference>
<dbReference type="PROSITE" id="PS51257">
    <property type="entry name" value="PROKAR_LIPOPROTEIN"/>
    <property type="match status" value="1"/>
</dbReference>
<dbReference type="EMBL" id="JALPRF010000001">
    <property type="protein sequence ID" value="MCK8490652.1"/>
    <property type="molecule type" value="Genomic_DNA"/>
</dbReference>
<sequence>MKQFSAVLLLFTVIACSKSDQDVKANRLVGTWQLTTYCRPTGGASCTAVSVPTDKGVYITFDKDGGFNEFYENTKPIDYSFLGCGMGNYTIEGDEVRIMAVCMSSMQGRLMKIVSVANNQLIINPYGTGEYVFVERR</sequence>
<dbReference type="Pfam" id="PF13648">
    <property type="entry name" value="Lipocalin_4"/>
    <property type="match status" value="1"/>
</dbReference>
<dbReference type="InterPro" id="IPR024311">
    <property type="entry name" value="Lipocalin-like"/>
</dbReference>
<evidence type="ECO:0000313" key="3">
    <source>
        <dbReference type="Proteomes" id="UP001202180"/>
    </source>
</evidence>
<reference evidence="2 3" key="1">
    <citation type="submission" date="2022-04" db="EMBL/GenBank/DDBJ databases">
        <title>Spirosoma sp. strain RP8 genome sequencing and assembly.</title>
        <authorList>
            <person name="Jung Y."/>
        </authorList>
    </citation>
    <scope>NUCLEOTIDE SEQUENCE [LARGE SCALE GENOMIC DNA]</scope>
    <source>
        <strain evidence="2 3">RP8</strain>
    </source>
</reference>